<feature type="binding site" evidence="11">
    <location>
        <position position="211"/>
    </location>
    <ligand>
        <name>FMN</name>
        <dbReference type="ChEBI" id="CHEBI:58210"/>
    </ligand>
</feature>
<comment type="subunit">
    <text evidence="11">Monomer.</text>
</comment>
<feature type="binding site" evidence="11">
    <location>
        <begin position="105"/>
        <end position="109"/>
    </location>
    <ligand>
        <name>substrate</name>
    </ligand>
</feature>
<dbReference type="NCBIfam" id="NF003644">
    <property type="entry name" value="PRK05286.1-1"/>
    <property type="match status" value="1"/>
</dbReference>
<keyword evidence="6 11" id="KW-0288">FMN</keyword>
<keyword evidence="5 11" id="KW-0285">Flavoprotein</keyword>
<dbReference type="InterPro" id="IPR013785">
    <property type="entry name" value="Aldolase_TIM"/>
</dbReference>
<dbReference type="GO" id="GO:0005737">
    <property type="term" value="C:cytoplasm"/>
    <property type="evidence" value="ECO:0007669"/>
    <property type="project" value="InterPro"/>
</dbReference>
<feature type="binding site" evidence="11">
    <location>
        <position position="239"/>
    </location>
    <ligand>
        <name>FMN</name>
        <dbReference type="ChEBI" id="CHEBI:58210"/>
    </ligand>
</feature>
<feature type="domain" description="Dihydroorotate dehydrogenase catalytic" evidence="12">
    <location>
        <begin position="42"/>
        <end position="331"/>
    </location>
</feature>
<gene>
    <name evidence="11 13" type="primary">pyrD</name>
    <name evidence="13" type="ORF">Lnau_0470</name>
</gene>
<comment type="similarity">
    <text evidence="4 11">Belongs to the dihydroorotate dehydrogenase family. Type 2 subfamily.</text>
</comment>
<evidence type="ECO:0000313" key="13">
    <source>
        <dbReference type="EMBL" id="KTD38660.1"/>
    </source>
</evidence>
<evidence type="ECO:0000256" key="1">
    <source>
        <dbReference type="ARBA" id="ARBA00003125"/>
    </source>
</evidence>
<dbReference type="RefSeq" id="WP_058503554.1">
    <property type="nucleotide sequence ID" value="NZ_CAAAIF010000001.1"/>
</dbReference>
<dbReference type="PROSITE" id="PS00911">
    <property type="entry name" value="DHODEHASE_1"/>
    <property type="match status" value="1"/>
</dbReference>
<dbReference type="GO" id="GO:0106430">
    <property type="term" value="F:dihydroorotate dehydrogenase (quinone) activity"/>
    <property type="evidence" value="ECO:0007669"/>
    <property type="project" value="UniProtKB-EC"/>
</dbReference>
<evidence type="ECO:0000313" key="14">
    <source>
        <dbReference type="Proteomes" id="UP000054725"/>
    </source>
</evidence>
<dbReference type="NCBIfam" id="NF003646">
    <property type="entry name" value="PRK05286.1-4"/>
    <property type="match status" value="1"/>
</dbReference>
<dbReference type="InterPro" id="IPR012135">
    <property type="entry name" value="Dihydroorotate_DH_1_2"/>
</dbReference>
<dbReference type="EC" id="1.3.5.2" evidence="11"/>
<name>A0A0W0X2B4_9GAMM</name>
<dbReference type="InterPro" id="IPR005719">
    <property type="entry name" value="Dihydroorotate_DH_2"/>
</dbReference>
<dbReference type="PANTHER" id="PTHR48109">
    <property type="entry name" value="DIHYDROOROTATE DEHYDROGENASE (QUINONE), MITOCHONDRIAL-RELATED"/>
    <property type="match status" value="1"/>
</dbReference>
<dbReference type="CDD" id="cd04738">
    <property type="entry name" value="DHOD_2_like"/>
    <property type="match status" value="1"/>
</dbReference>
<keyword evidence="7 11" id="KW-0665">Pyrimidine biosynthesis</keyword>
<dbReference type="InterPro" id="IPR050074">
    <property type="entry name" value="DHO_dehydrogenase"/>
</dbReference>
<feature type="binding site" evidence="11">
    <location>
        <begin position="240"/>
        <end position="241"/>
    </location>
    <ligand>
        <name>substrate</name>
    </ligand>
</feature>
<feature type="binding site" evidence="11">
    <location>
        <position position="80"/>
    </location>
    <ligand>
        <name>FMN</name>
        <dbReference type="ChEBI" id="CHEBI:58210"/>
    </ligand>
</feature>
<evidence type="ECO:0000256" key="10">
    <source>
        <dbReference type="ARBA" id="ARBA00048639"/>
    </source>
</evidence>
<evidence type="ECO:0000256" key="4">
    <source>
        <dbReference type="ARBA" id="ARBA00005359"/>
    </source>
</evidence>
<proteinExistence type="inferred from homology"/>
<dbReference type="Proteomes" id="UP000054725">
    <property type="component" value="Unassembled WGS sequence"/>
</dbReference>
<feature type="active site" description="Nucleophile" evidence="11">
    <location>
        <position position="169"/>
    </location>
</feature>
<evidence type="ECO:0000256" key="9">
    <source>
        <dbReference type="ARBA" id="ARBA00023136"/>
    </source>
</evidence>
<feature type="binding site" evidence="11">
    <location>
        <position position="291"/>
    </location>
    <ligand>
        <name>FMN</name>
        <dbReference type="ChEBI" id="CHEBI:58210"/>
    </ligand>
</feature>
<dbReference type="NCBIfam" id="TIGR01036">
    <property type="entry name" value="pyrD_sub2"/>
    <property type="match status" value="1"/>
</dbReference>
<dbReference type="AlphaFoldDB" id="A0A0W0X2B4"/>
<dbReference type="NCBIfam" id="NF003652">
    <property type="entry name" value="PRK05286.2-5"/>
    <property type="match status" value="1"/>
</dbReference>
<evidence type="ECO:0000256" key="5">
    <source>
        <dbReference type="ARBA" id="ARBA00022630"/>
    </source>
</evidence>
<keyword evidence="14" id="KW-1185">Reference proteome</keyword>
<comment type="cofactor">
    <cofactor evidence="11">
        <name>FMN</name>
        <dbReference type="ChEBI" id="CHEBI:58210"/>
    </cofactor>
    <text evidence="11">Binds 1 FMN per subunit.</text>
</comment>
<dbReference type="Pfam" id="PF01180">
    <property type="entry name" value="DHO_dh"/>
    <property type="match status" value="1"/>
</dbReference>
<feature type="binding site" evidence="11">
    <location>
        <position position="171"/>
    </location>
    <ligand>
        <name>substrate</name>
    </ligand>
</feature>
<feature type="binding site" evidence="11">
    <location>
        <position position="60"/>
    </location>
    <ligand>
        <name>substrate</name>
    </ligand>
</feature>
<feature type="binding site" evidence="11">
    <location>
        <position position="262"/>
    </location>
    <ligand>
        <name>FMN</name>
        <dbReference type="ChEBI" id="CHEBI:58210"/>
    </ligand>
</feature>
<evidence type="ECO:0000256" key="6">
    <source>
        <dbReference type="ARBA" id="ARBA00022643"/>
    </source>
</evidence>
<comment type="pathway">
    <text evidence="3 11">Pyrimidine metabolism; UMP biosynthesis via de novo pathway; orotate from (S)-dihydroorotate (quinone route): step 1/1.</text>
</comment>
<dbReference type="NCBIfam" id="NF003645">
    <property type="entry name" value="PRK05286.1-2"/>
    <property type="match status" value="1"/>
</dbReference>
<dbReference type="SUPFAM" id="SSF51395">
    <property type="entry name" value="FMN-linked oxidoreductases"/>
    <property type="match status" value="1"/>
</dbReference>
<feature type="binding site" evidence="11">
    <location>
        <position position="166"/>
    </location>
    <ligand>
        <name>substrate</name>
    </ligand>
</feature>
<comment type="caution">
    <text evidence="13">The sequence shown here is derived from an EMBL/GenBank/DDBJ whole genome shotgun (WGS) entry which is preliminary data.</text>
</comment>
<dbReference type="HAMAP" id="MF_00225">
    <property type="entry name" value="DHO_dh_type2"/>
    <property type="match status" value="1"/>
</dbReference>
<comment type="catalytic activity">
    <reaction evidence="10 11">
        <text>(S)-dihydroorotate + a quinone = orotate + a quinol</text>
        <dbReference type="Rhea" id="RHEA:30187"/>
        <dbReference type="ChEBI" id="CHEBI:24646"/>
        <dbReference type="ChEBI" id="CHEBI:30839"/>
        <dbReference type="ChEBI" id="CHEBI:30864"/>
        <dbReference type="ChEBI" id="CHEBI:132124"/>
        <dbReference type="EC" id="1.3.5.2"/>
    </reaction>
</comment>
<dbReference type="GO" id="GO:0044205">
    <property type="term" value="P:'de novo' UMP biosynthetic process"/>
    <property type="evidence" value="ECO:0007669"/>
    <property type="project" value="UniProtKB-UniRule"/>
</dbReference>
<dbReference type="OrthoDB" id="9802377at2"/>
<dbReference type="InterPro" id="IPR005720">
    <property type="entry name" value="Dihydroorotate_DH_cat"/>
</dbReference>
<protein>
    <recommendedName>
        <fullName evidence="11">Dihydroorotate dehydrogenase (quinone)</fullName>
        <ecNumber evidence="11">1.3.5.2</ecNumber>
    </recommendedName>
    <alternativeName>
        <fullName evidence="11">DHOdehase</fullName>
        <shortName evidence="11">DHOD</shortName>
        <shortName evidence="11">DHODase</shortName>
    </alternativeName>
    <alternativeName>
        <fullName evidence="11">Dihydroorotate oxidase</fullName>
    </alternativeName>
</protein>
<dbReference type="Gene3D" id="3.20.20.70">
    <property type="entry name" value="Aldolase class I"/>
    <property type="match status" value="1"/>
</dbReference>
<dbReference type="GO" id="GO:0006207">
    <property type="term" value="P:'de novo' pyrimidine nucleobase biosynthetic process"/>
    <property type="evidence" value="ECO:0007669"/>
    <property type="project" value="UniProtKB-UniRule"/>
</dbReference>
<keyword evidence="8 11" id="KW-0560">Oxidoreductase</keyword>
<dbReference type="EMBL" id="LNYO01000005">
    <property type="protein sequence ID" value="KTD38660.1"/>
    <property type="molecule type" value="Genomic_DNA"/>
</dbReference>
<dbReference type="UniPathway" id="UPA00070">
    <property type="reaction ID" value="UER00946"/>
</dbReference>
<evidence type="ECO:0000256" key="11">
    <source>
        <dbReference type="HAMAP-Rule" id="MF_00225"/>
    </source>
</evidence>
<dbReference type="STRING" id="45070.Lnau_0470"/>
<feature type="binding site" evidence="11">
    <location>
        <begin position="56"/>
        <end position="60"/>
    </location>
    <ligand>
        <name>FMN</name>
        <dbReference type="ChEBI" id="CHEBI:58210"/>
    </ligand>
</feature>
<dbReference type="PIRSF" id="PIRSF000164">
    <property type="entry name" value="DHO_oxidase"/>
    <property type="match status" value="1"/>
</dbReference>
<evidence type="ECO:0000256" key="3">
    <source>
        <dbReference type="ARBA" id="ARBA00005161"/>
    </source>
</evidence>
<reference evidence="13 14" key="1">
    <citation type="submission" date="2015-11" db="EMBL/GenBank/DDBJ databases">
        <title>Genomic analysis of 38 Legionella species identifies large and diverse effector repertoires.</title>
        <authorList>
            <person name="Burstein D."/>
            <person name="Amaro F."/>
            <person name="Zusman T."/>
            <person name="Lifshitz Z."/>
            <person name="Cohen O."/>
            <person name="Gilbert J.A."/>
            <person name="Pupko T."/>
            <person name="Shuman H.A."/>
            <person name="Segal G."/>
        </authorList>
    </citation>
    <scope>NUCLEOTIDE SEQUENCE [LARGE SCALE GENOMIC DNA]</scope>
    <source>
        <strain evidence="13 14">ATCC 49506</strain>
    </source>
</reference>
<evidence type="ECO:0000259" key="12">
    <source>
        <dbReference type="Pfam" id="PF01180"/>
    </source>
</evidence>
<accession>A0A0W0X2B4</accession>
<dbReference type="PROSITE" id="PS00912">
    <property type="entry name" value="DHODEHASE_2"/>
    <property type="match status" value="1"/>
</dbReference>
<evidence type="ECO:0000256" key="2">
    <source>
        <dbReference type="ARBA" id="ARBA00004370"/>
    </source>
</evidence>
<keyword evidence="9 11" id="KW-0472">Membrane</keyword>
<comment type="function">
    <text evidence="1 11">Catalyzes the conversion of dihydroorotate to orotate with quinone as electron acceptor.</text>
</comment>
<dbReference type="PANTHER" id="PTHR48109:SF4">
    <property type="entry name" value="DIHYDROOROTATE DEHYDROGENASE (QUINONE), MITOCHONDRIAL"/>
    <property type="match status" value="1"/>
</dbReference>
<dbReference type="InterPro" id="IPR001295">
    <property type="entry name" value="Dihydroorotate_DH_CS"/>
</dbReference>
<feature type="binding site" evidence="11">
    <location>
        <begin position="312"/>
        <end position="313"/>
    </location>
    <ligand>
        <name>FMN</name>
        <dbReference type="ChEBI" id="CHEBI:58210"/>
    </ligand>
</feature>
<feature type="binding site" evidence="11">
    <location>
        <position position="133"/>
    </location>
    <ligand>
        <name>FMN</name>
        <dbReference type="ChEBI" id="CHEBI:58210"/>
    </ligand>
</feature>
<sequence length="332" mass="36375">MYSLVRPLLFRLDEEKAHSLSLSILDWMPKFCFKQPVGQDLTAMGLRFPHPIGLAAGLDKNGDHLDALSKIGFSFIELGTVTPYPQIGNPKPRLFRLPQAAAIINRMGFNNLGVDALIRNVSKANYRGILGINIGKNKDTPLTRAADDYVHCLKKVYEYASYITINISSPNTPDLRLLQQGKFFRDLLSQLCEEQKRLSDNHQRAVPLVIKLSPDESDETLKQMAEVIVELGIAGIIATNTTCARDSVSSLPHGTEQGGLSGRPLAQRSTQCLRILKQVVGNEVTLIGVGGIDSPMAAQEKIKAGAQLLQVYSGLIYRGPGLVAELCQSLQQ</sequence>
<organism evidence="13 14">
    <name type="scientific">Legionella nautarum</name>
    <dbReference type="NCBI Taxonomy" id="45070"/>
    <lineage>
        <taxon>Bacteria</taxon>
        <taxon>Pseudomonadati</taxon>
        <taxon>Pseudomonadota</taxon>
        <taxon>Gammaproteobacteria</taxon>
        <taxon>Legionellales</taxon>
        <taxon>Legionellaceae</taxon>
        <taxon>Legionella</taxon>
    </lineage>
</organism>
<dbReference type="PATRIC" id="fig|45070.6.peg.494"/>
<dbReference type="GO" id="GO:0005886">
    <property type="term" value="C:plasma membrane"/>
    <property type="evidence" value="ECO:0007669"/>
    <property type="project" value="UniProtKB-SubCell"/>
</dbReference>
<evidence type="ECO:0000256" key="7">
    <source>
        <dbReference type="ARBA" id="ARBA00022975"/>
    </source>
</evidence>
<keyword evidence="11" id="KW-1003">Cell membrane</keyword>
<evidence type="ECO:0000256" key="8">
    <source>
        <dbReference type="ARBA" id="ARBA00023002"/>
    </source>
</evidence>
<comment type="subcellular location">
    <subcellularLocation>
        <location evidence="11">Cell membrane</location>
        <topology evidence="11">Peripheral membrane protein</topology>
    </subcellularLocation>
    <subcellularLocation>
        <location evidence="2">Membrane</location>
    </subcellularLocation>
</comment>
<feature type="binding site" evidence="11">
    <location>
        <position position="166"/>
    </location>
    <ligand>
        <name>FMN</name>
        <dbReference type="ChEBI" id="CHEBI:58210"/>
    </ligand>
</feature>